<dbReference type="InterPro" id="IPR053713">
    <property type="entry name" value="Bact_OM_Channel_sf"/>
</dbReference>
<dbReference type="STRING" id="926562.Oweho_2181"/>
<dbReference type="Proteomes" id="UP000005631">
    <property type="component" value="Chromosome"/>
</dbReference>
<dbReference type="InterPro" id="IPR019619">
    <property type="entry name" value="DUF2490"/>
</dbReference>
<dbReference type="HOGENOM" id="CLU_1188997_0_0_10"/>
<gene>
    <name evidence="2" type="ordered locus">Oweho_2181</name>
</gene>
<dbReference type="Gene3D" id="2.40.160.40">
    <property type="entry name" value="monomeric porin ompg"/>
    <property type="match status" value="1"/>
</dbReference>
<protein>
    <submittedName>
        <fullName evidence="2">Hemolysin activation/secretion protein</fullName>
    </submittedName>
</protein>
<keyword evidence="3" id="KW-1185">Reference proteome</keyword>
<evidence type="ECO:0000256" key="1">
    <source>
        <dbReference type="ARBA" id="ARBA00022729"/>
    </source>
</evidence>
<name>G8R4N1_OWEHD</name>
<dbReference type="EMBL" id="CP003156">
    <property type="protein sequence ID" value="AEV33155.1"/>
    <property type="molecule type" value="Genomic_DNA"/>
</dbReference>
<dbReference type="OrthoDB" id="1026376at2"/>
<dbReference type="TCDB" id="1.B.35.2.3">
    <property type="family name" value="the oligogalacturonate-specific porin (kdgm) family"/>
</dbReference>
<reference evidence="2 3" key="1">
    <citation type="journal article" date="2012" name="Stand. Genomic Sci.">
        <title>Genome sequence of the orange-pigmented seawater bacterium Owenweeksia hongkongensis type strain (UST20020801(T)).</title>
        <authorList>
            <person name="Riedel T."/>
            <person name="Held B."/>
            <person name="Nolan M."/>
            <person name="Lucas S."/>
            <person name="Lapidus A."/>
            <person name="Tice H."/>
            <person name="Del Rio T.G."/>
            <person name="Cheng J.F."/>
            <person name="Han C."/>
            <person name="Tapia R."/>
            <person name="Goodwin L.A."/>
            <person name="Pitluck S."/>
            <person name="Liolios K."/>
            <person name="Mavromatis K."/>
            <person name="Pagani I."/>
            <person name="Ivanova N."/>
            <person name="Mikhailova N."/>
            <person name="Pati A."/>
            <person name="Chen A."/>
            <person name="Palaniappan K."/>
            <person name="Rohde M."/>
            <person name="Tindall B.J."/>
            <person name="Detter J.C."/>
            <person name="Goker M."/>
            <person name="Woyke T."/>
            <person name="Bristow J."/>
            <person name="Eisen J.A."/>
            <person name="Markowitz V."/>
            <person name="Hugenholtz P."/>
            <person name="Klenk H.P."/>
            <person name="Kyrpides N.C."/>
        </authorList>
    </citation>
    <scope>NUCLEOTIDE SEQUENCE</scope>
    <source>
        <strain evidence="3">DSM 17368 / JCM 12287 / NRRL B-23963</strain>
    </source>
</reference>
<proteinExistence type="predicted"/>
<sequence length="233" mass="27974">MKKLLYTLFIVSPFLATSQTPTLTDGEVWFGASYKLKFENKLEVQLEEQVRIHNNLDQIKKTFTELSIGYEVFKDFEVGFKYRFSIFPNSFAENAIDRSNFNTSRISLDASYEFDKKNFPLSLEVRTRFQDAKEHYTDQKITFWRNKFSLEWEASKNITPFVEYESFFRLNKKNEFRQDRYTAGVEWRINKEMDLSTFYRVDMETNKKLNGRQNIVGIMFSYSMDYKKKEKID</sequence>
<keyword evidence="1" id="KW-0732">Signal</keyword>
<dbReference type="AlphaFoldDB" id="G8R4N1"/>
<evidence type="ECO:0000313" key="2">
    <source>
        <dbReference type="EMBL" id="AEV33155.1"/>
    </source>
</evidence>
<organism evidence="2 3">
    <name type="scientific">Owenweeksia hongkongensis (strain DSM 17368 / CIP 108786 / JCM 12287 / NRRL B-23963 / UST20020801)</name>
    <dbReference type="NCBI Taxonomy" id="926562"/>
    <lineage>
        <taxon>Bacteria</taxon>
        <taxon>Pseudomonadati</taxon>
        <taxon>Bacteroidota</taxon>
        <taxon>Flavobacteriia</taxon>
        <taxon>Flavobacteriales</taxon>
        <taxon>Owenweeksiaceae</taxon>
        <taxon>Owenweeksia</taxon>
    </lineage>
</organism>
<dbReference type="SUPFAM" id="SSF56935">
    <property type="entry name" value="Porins"/>
    <property type="match status" value="1"/>
</dbReference>
<dbReference type="eggNOG" id="ENOG50315RZ">
    <property type="taxonomic scope" value="Bacteria"/>
</dbReference>
<dbReference type="KEGG" id="oho:Oweho_2181"/>
<accession>G8R4N1</accession>
<evidence type="ECO:0000313" key="3">
    <source>
        <dbReference type="Proteomes" id="UP000005631"/>
    </source>
</evidence>
<dbReference type="Pfam" id="PF10677">
    <property type="entry name" value="DUF2490"/>
    <property type="match status" value="1"/>
</dbReference>
<dbReference type="RefSeq" id="WP_014202504.1">
    <property type="nucleotide sequence ID" value="NC_016599.1"/>
</dbReference>